<reference evidence="2" key="3">
    <citation type="submission" date="2020-12" db="UniProtKB">
        <authorList>
            <consortium name="EnsemblPlants"/>
        </authorList>
    </citation>
    <scope>IDENTIFICATION</scope>
</reference>
<evidence type="ECO:0000313" key="2">
    <source>
        <dbReference type="EnsemblPlants" id="PAC:32951904.CDS.1"/>
    </source>
</evidence>
<reference evidence="1 3" key="2">
    <citation type="journal article" date="2018" name="Plant J.">
        <title>The Physcomitrella patens chromosome-scale assembly reveals moss genome structure and evolution.</title>
        <authorList>
            <person name="Lang D."/>
            <person name="Ullrich K.K."/>
            <person name="Murat F."/>
            <person name="Fuchs J."/>
            <person name="Jenkins J."/>
            <person name="Haas F.B."/>
            <person name="Piednoel M."/>
            <person name="Gundlach H."/>
            <person name="Van Bel M."/>
            <person name="Meyberg R."/>
            <person name="Vives C."/>
            <person name="Morata J."/>
            <person name="Symeonidi A."/>
            <person name="Hiss M."/>
            <person name="Muchero W."/>
            <person name="Kamisugi Y."/>
            <person name="Saleh O."/>
            <person name="Blanc G."/>
            <person name="Decker E.L."/>
            <person name="van Gessel N."/>
            <person name="Grimwood J."/>
            <person name="Hayes R.D."/>
            <person name="Graham S.W."/>
            <person name="Gunter L.E."/>
            <person name="McDaniel S.F."/>
            <person name="Hoernstein S.N.W."/>
            <person name="Larsson A."/>
            <person name="Li F.W."/>
            <person name="Perroud P.F."/>
            <person name="Phillips J."/>
            <person name="Ranjan P."/>
            <person name="Rokshar D.S."/>
            <person name="Rothfels C.J."/>
            <person name="Schneider L."/>
            <person name="Shu S."/>
            <person name="Stevenson D.W."/>
            <person name="Thummler F."/>
            <person name="Tillich M."/>
            <person name="Villarreal Aguilar J.C."/>
            <person name="Widiez T."/>
            <person name="Wong G.K."/>
            <person name="Wymore A."/>
            <person name="Zhang Y."/>
            <person name="Zimmer A.D."/>
            <person name="Quatrano R.S."/>
            <person name="Mayer K.F.X."/>
            <person name="Goodstein D."/>
            <person name="Casacuberta J.M."/>
            <person name="Vandepoele K."/>
            <person name="Reski R."/>
            <person name="Cuming A.C."/>
            <person name="Tuskan G.A."/>
            <person name="Maumus F."/>
            <person name="Salse J."/>
            <person name="Schmutz J."/>
            <person name="Rensing S.A."/>
        </authorList>
    </citation>
    <scope>NUCLEOTIDE SEQUENCE [LARGE SCALE GENOMIC DNA]</scope>
    <source>
        <strain evidence="2 3">cv. Gransden 2004</strain>
    </source>
</reference>
<accession>A0A2K1IAT8</accession>
<dbReference type="PaxDb" id="3218-PP1S276_74V6.1"/>
<keyword evidence="3" id="KW-1185">Reference proteome</keyword>
<protein>
    <submittedName>
        <fullName evidence="1 2">Uncharacterized protein</fullName>
    </submittedName>
</protein>
<reference evidence="1 3" key="1">
    <citation type="journal article" date="2008" name="Science">
        <title>The Physcomitrella genome reveals evolutionary insights into the conquest of land by plants.</title>
        <authorList>
            <person name="Rensing S."/>
            <person name="Lang D."/>
            <person name="Zimmer A."/>
            <person name="Terry A."/>
            <person name="Salamov A."/>
            <person name="Shapiro H."/>
            <person name="Nishiyama T."/>
            <person name="Perroud P.-F."/>
            <person name="Lindquist E."/>
            <person name="Kamisugi Y."/>
            <person name="Tanahashi T."/>
            <person name="Sakakibara K."/>
            <person name="Fujita T."/>
            <person name="Oishi K."/>
            <person name="Shin-I T."/>
            <person name="Kuroki Y."/>
            <person name="Toyoda A."/>
            <person name="Suzuki Y."/>
            <person name="Hashimoto A."/>
            <person name="Yamaguchi K."/>
            <person name="Sugano A."/>
            <person name="Kohara Y."/>
            <person name="Fujiyama A."/>
            <person name="Anterola A."/>
            <person name="Aoki S."/>
            <person name="Ashton N."/>
            <person name="Barbazuk W.B."/>
            <person name="Barker E."/>
            <person name="Bennetzen J."/>
            <person name="Bezanilla M."/>
            <person name="Blankenship R."/>
            <person name="Cho S.H."/>
            <person name="Dutcher S."/>
            <person name="Estelle M."/>
            <person name="Fawcett J.A."/>
            <person name="Gundlach H."/>
            <person name="Hanada K."/>
            <person name="Heyl A."/>
            <person name="Hicks K.A."/>
            <person name="Hugh J."/>
            <person name="Lohr M."/>
            <person name="Mayer K."/>
            <person name="Melkozernov A."/>
            <person name="Murata T."/>
            <person name="Nelson D."/>
            <person name="Pils B."/>
            <person name="Prigge M."/>
            <person name="Reiss B."/>
            <person name="Renner T."/>
            <person name="Rombauts S."/>
            <person name="Rushton P."/>
            <person name="Sanderfoot A."/>
            <person name="Schween G."/>
            <person name="Shiu S.-H."/>
            <person name="Stueber K."/>
            <person name="Theodoulou F.L."/>
            <person name="Tu H."/>
            <person name="Van de Peer Y."/>
            <person name="Verrier P.J."/>
            <person name="Waters E."/>
            <person name="Wood A."/>
            <person name="Yang L."/>
            <person name="Cove D."/>
            <person name="Cuming A."/>
            <person name="Hasebe M."/>
            <person name="Lucas S."/>
            <person name="Mishler D.B."/>
            <person name="Reski R."/>
            <person name="Grigoriev I."/>
            <person name="Quatrano R.S."/>
            <person name="Boore J.L."/>
        </authorList>
    </citation>
    <scope>NUCLEOTIDE SEQUENCE [LARGE SCALE GENOMIC DNA]</scope>
    <source>
        <strain evidence="2 3">cv. Gransden 2004</strain>
    </source>
</reference>
<gene>
    <name evidence="1" type="ORF">PHYPA_030953</name>
</gene>
<dbReference type="EnsemblPlants" id="Pp3c27_5170V3.1">
    <property type="protein sequence ID" value="PAC:32951904.CDS.1"/>
    <property type="gene ID" value="Pp3c27_5170"/>
</dbReference>
<dbReference type="EMBL" id="ABEU02000027">
    <property type="protein sequence ID" value="PNR26378.1"/>
    <property type="molecule type" value="Genomic_DNA"/>
</dbReference>
<dbReference type="Proteomes" id="UP000006727">
    <property type="component" value="Chromosome 27"/>
</dbReference>
<proteinExistence type="predicted"/>
<evidence type="ECO:0000313" key="1">
    <source>
        <dbReference type="EMBL" id="PNR26378.1"/>
    </source>
</evidence>
<dbReference type="InParanoid" id="A0A2K1IAT8"/>
<name>A0A2K1IAT8_PHYPA</name>
<dbReference type="AlphaFoldDB" id="A0A2K1IAT8"/>
<dbReference type="Gramene" id="Pp3c27_5170V3.1">
    <property type="protein sequence ID" value="PAC:32951904.CDS.1"/>
    <property type="gene ID" value="Pp3c27_5170"/>
</dbReference>
<sequence>MAAVVDLRKLREEIASVGAGMSYIDLQVEHVHAAFPVLDIKIQYARLRMTMSTLPLNELHNLKLIHVKLMQFWESLSRKQLKKLAHLSDCMTMLLRPPAPLITWLGFSALRFS</sequence>
<organism evidence="1">
    <name type="scientific">Physcomitrium patens</name>
    <name type="common">Spreading-leaved earth moss</name>
    <name type="synonym">Physcomitrella patens</name>
    <dbReference type="NCBI Taxonomy" id="3218"/>
    <lineage>
        <taxon>Eukaryota</taxon>
        <taxon>Viridiplantae</taxon>
        <taxon>Streptophyta</taxon>
        <taxon>Embryophyta</taxon>
        <taxon>Bryophyta</taxon>
        <taxon>Bryophytina</taxon>
        <taxon>Bryopsida</taxon>
        <taxon>Funariidae</taxon>
        <taxon>Funariales</taxon>
        <taxon>Funariaceae</taxon>
        <taxon>Physcomitrium</taxon>
    </lineage>
</organism>
<evidence type="ECO:0000313" key="3">
    <source>
        <dbReference type="Proteomes" id="UP000006727"/>
    </source>
</evidence>